<gene>
    <name evidence="2" type="ORF">C6571_03310</name>
</gene>
<reference evidence="2 3" key="1">
    <citation type="submission" date="2018-03" db="EMBL/GenBank/DDBJ databases">
        <title>Genome sequencing of Simplicispira sp.</title>
        <authorList>
            <person name="Kim S.-J."/>
            <person name="Heo J."/>
            <person name="Kwon S.-W."/>
        </authorList>
    </citation>
    <scope>NUCLEOTIDE SEQUENCE [LARGE SCALE GENOMIC DNA]</scope>
    <source>
        <strain evidence="2 3">SC1-8</strain>
    </source>
</reference>
<name>A0A2S0MX11_9BURK</name>
<feature type="transmembrane region" description="Helical" evidence="1">
    <location>
        <begin position="81"/>
        <end position="99"/>
    </location>
</feature>
<organism evidence="2 3">
    <name type="scientific">Simplicispira suum</name>
    <dbReference type="NCBI Taxonomy" id="2109915"/>
    <lineage>
        <taxon>Bacteria</taxon>
        <taxon>Pseudomonadati</taxon>
        <taxon>Pseudomonadota</taxon>
        <taxon>Betaproteobacteria</taxon>
        <taxon>Burkholderiales</taxon>
        <taxon>Comamonadaceae</taxon>
        <taxon>Simplicispira</taxon>
    </lineage>
</organism>
<dbReference type="EMBL" id="CP027669">
    <property type="protein sequence ID" value="AVO40436.1"/>
    <property type="molecule type" value="Genomic_DNA"/>
</dbReference>
<keyword evidence="3" id="KW-1185">Reference proteome</keyword>
<protein>
    <submittedName>
        <fullName evidence="2">Uncharacterized protein</fullName>
    </submittedName>
</protein>
<evidence type="ECO:0000313" key="3">
    <source>
        <dbReference type="Proteomes" id="UP000239326"/>
    </source>
</evidence>
<dbReference type="OrthoDB" id="8562850at2"/>
<keyword evidence="1" id="KW-0472">Membrane</keyword>
<evidence type="ECO:0000313" key="2">
    <source>
        <dbReference type="EMBL" id="AVO40436.1"/>
    </source>
</evidence>
<accession>A0A2S0MX11</accession>
<keyword evidence="1" id="KW-1133">Transmembrane helix</keyword>
<evidence type="ECO:0000256" key="1">
    <source>
        <dbReference type="SAM" id="Phobius"/>
    </source>
</evidence>
<feature type="transmembrane region" description="Helical" evidence="1">
    <location>
        <begin position="111"/>
        <end position="134"/>
    </location>
</feature>
<dbReference type="RefSeq" id="WP_106445427.1">
    <property type="nucleotide sequence ID" value="NZ_CP027669.1"/>
</dbReference>
<keyword evidence="1" id="KW-0812">Transmembrane</keyword>
<dbReference type="Proteomes" id="UP000239326">
    <property type="component" value="Chromosome"/>
</dbReference>
<sequence length="184" mass="19745">MDYLLQGMFGERSLTKVAGIFLLRAQAESALEQLRNRAGLDGSQVRLLRPEDADTSHGELFGRAVEPESEGVARTLVQTHVVGGFAGAVLGVALFLWLSRADNPLVASSPVVAFVAIVGFGITFGLLAAGLLALRPDHILLISRLRTALRENRWAVVVHPVNRAQTAKAKQVLEEVQAEVVSTA</sequence>
<proteinExistence type="predicted"/>
<dbReference type="AlphaFoldDB" id="A0A2S0MX11"/>
<dbReference type="KEGG" id="simp:C6571_03310"/>